<dbReference type="Proteomes" id="UP000735302">
    <property type="component" value="Unassembled WGS sequence"/>
</dbReference>
<evidence type="ECO:0000313" key="1">
    <source>
        <dbReference type="EMBL" id="GFN94515.1"/>
    </source>
</evidence>
<sequence length="124" mass="14037">MTVECTSKTKSTLSRSSKTRAQQTAKAKAKVFRSKAEQQKVYIVVTCVAFSFTICNVDSSKTKKDCHYNRRKYTHGSYIRVANKPQKICKVYQCADGITLYYGQECYYGLSVSPKTTYVDPGQD</sequence>
<evidence type="ECO:0000313" key="2">
    <source>
        <dbReference type="Proteomes" id="UP000735302"/>
    </source>
</evidence>
<gene>
    <name evidence="1" type="ORF">PoB_002102100</name>
</gene>
<reference evidence="1 2" key="1">
    <citation type="journal article" date="2021" name="Elife">
        <title>Chloroplast acquisition without the gene transfer in kleptoplastic sea slugs, Plakobranchus ocellatus.</title>
        <authorList>
            <person name="Maeda T."/>
            <person name="Takahashi S."/>
            <person name="Yoshida T."/>
            <person name="Shimamura S."/>
            <person name="Takaki Y."/>
            <person name="Nagai Y."/>
            <person name="Toyoda A."/>
            <person name="Suzuki Y."/>
            <person name="Arimoto A."/>
            <person name="Ishii H."/>
            <person name="Satoh N."/>
            <person name="Nishiyama T."/>
            <person name="Hasebe M."/>
            <person name="Maruyama T."/>
            <person name="Minagawa J."/>
            <person name="Obokata J."/>
            <person name="Shigenobu S."/>
        </authorList>
    </citation>
    <scope>NUCLEOTIDE SEQUENCE [LARGE SCALE GENOMIC DNA]</scope>
</reference>
<accession>A0AAV3ZF30</accession>
<dbReference type="EMBL" id="BLXT01002457">
    <property type="protein sequence ID" value="GFN94515.1"/>
    <property type="molecule type" value="Genomic_DNA"/>
</dbReference>
<proteinExistence type="predicted"/>
<keyword evidence="2" id="KW-1185">Reference proteome</keyword>
<organism evidence="1 2">
    <name type="scientific">Plakobranchus ocellatus</name>
    <dbReference type="NCBI Taxonomy" id="259542"/>
    <lineage>
        <taxon>Eukaryota</taxon>
        <taxon>Metazoa</taxon>
        <taxon>Spiralia</taxon>
        <taxon>Lophotrochozoa</taxon>
        <taxon>Mollusca</taxon>
        <taxon>Gastropoda</taxon>
        <taxon>Heterobranchia</taxon>
        <taxon>Euthyneura</taxon>
        <taxon>Panpulmonata</taxon>
        <taxon>Sacoglossa</taxon>
        <taxon>Placobranchoidea</taxon>
        <taxon>Plakobranchidae</taxon>
        <taxon>Plakobranchus</taxon>
    </lineage>
</organism>
<name>A0AAV3ZF30_9GAST</name>
<comment type="caution">
    <text evidence="1">The sequence shown here is derived from an EMBL/GenBank/DDBJ whole genome shotgun (WGS) entry which is preliminary data.</text>
</comment>
<protein>
    <submittedName>
        <fullName evidence="1">Uncharacterized protein</fullName>
    </submittedName>
</protein>
<dbReference type="AlphaFoldDB" id="A0AAV3ZF30"/>